<dbReference type="OrthoDB" id="205662at2759"/>
<dbReference type="AlphaFoldDB" id="A0A8K0HLY5"/>
<organism evidence="2 3">
    <name type="scientific">Rhamnella rubrinervis</name>
    <dbReference type="NCBI Taxonomy" id="2594499"/>
    <lineage>
        <taxon>Eukaryota</taxon>
        <taxon>Viridiplantae</taxon>
        <taxon>Streptophyta</taxon>
        <taxon>Embryophyta</taxon>
        <taxon>Tracheophyta</taxon>
        <taxon>Spermatophyta</taxon>
        <taxon>Magnoliopsida</taxon>
        <taxon>eudicotyledons</taxon>
        <taxon>Gunneridae</taxon>
        <taxon>Pentapetalae</taxon>
        <taxon>rosids</taxon>
        <taxon>fabids</taxon>
        <taxon>Rosales</taxon>
        <taxon>Rhamnaceae</taxon>
        <taxon>rhamnoid group</taxon>
        <taxon>Rhamneae</taxon>
        <taxon>Rhamnella</taxon>
    </lineage>
</organism>
<feature type="region of interest" description="Disordered" evidence="1">
    <location>
        <begin position="34"/>
        <end position="60"/>
    </location>
</feature>
<evidence type="ECO:0000313" key="2">
    <source>
        <dbReference type="EMBL" id="KAF3455341.1"/>
    </source>
</evidence>
<evidence type="ECO:0000256" key="1">
    <source>
        <dbReference type="SAM" id="MobiDB-lite"/>
    </source>
</evidence>
<sequence length="94" mass="10663">MGVGSPEGVGWLWWRDPAGARREIRTARWTPRLAEAQRRSDGAVNPKTRTRAYGPSNRRGMEQKYAKEVCDSVVAKCLMGRRKTVEKAQAIFML</sequence>
<proteinExistence type="predicted"/>
<evidence type="ECO:0000313" key="3">
    <source>
        <dbReference type="Proteomes" id="UP000796880"/>
    </source>
</evidence>
<dbReference type="EMBL" id="VOIH02000002">
    <property type="protein sequence ID" value="KAF3455341.1"/>
    <property type="molecule type" value="Genomic_DNA"/>
</dbReference>
<comment type="caution">
    <text evidence="2">The sequence shown here is derived from an EMBL/GenBank/DDBJ whole genome shotgun (WGS) entry which is preliminary data.</text>
</comment>
<dbReference type="Proteomes" id="UP000796880">
    <property type="component" value="Unassembled WGS sequence"/>
</dbReference>
<name>A0A8K0HLY5_9ROSA</name>
<protein>
    <submittedName>
        <fullName evidence="2">Uncharacterized protein</fullName>
    </submittedName>
</protein>
<accession>A0A8K0HLY5</accession>
<reference evidence="2" key="1">
    <citation type="submission" date="2020-03" db="EMBL/GenBank/DDBJ databases">
        <title>A high-quality chromosome-level genome assembly of a woody plant with both climbing and erect habits, Rhamnella rubrinervis.</title>
        <authorList>
            <person name="Lu Z."/>
            <person name="Yang Y."/>
            <person name="Zhu X."/>
            <person name="Sun Y."/>
        </authorList>
    </citation>
    <scope>NUCLEOTIDE SEQUENCE</scope>
    <source>
        <strain evidence="2">BYM</strain>
        <tissue evidence="2">Leaf</tissue>
    </source>
</reference>
<keyword evidence="3" id="KW-1185">Reference proteome</keyword>
<gene>
    <name evidence="2" type="ORF">FNV43_RR05789</name>
</gene>